<dbReference type="AlphaFoldDB" id="A0AAJ4WA87"/>
<protein>
    <recommendedName>
        <fullName evidence="3">HutD family protein</fullName>
    </recommendedName>
</protein>
<accession>A0AAJ4WA87</accession>
<evidence type="ECO:0008006" key="3">
    <source>
        <dbReference type="Google" id="ProtNLM"/>
    </source>
</evidence>
<dbReference type="Proteomes" id="UP000226420">
    <property type="component" value="Unassembled WGS sequence"/>
</dbReference>
<dbReference type="InterPro" id="IPR011051">
    <property type="entry name" value="RmlC_Cupin_sf"/>
</dbReference>
<dbReference type="SUPFAM" id="SSF51182">
    <property type="entry name" value="RmlC-like cupins"/>
    <property type="match status" value="1"/>
</dbReference>
<dbReference type="InterPro" id="IPR014710">
    <property type="entry name" value="RmlC-like_jellyroll"/>
</dbReference>
<dbReference type="RefSeq" id="WP_074822015.1">
    <property type="nucleotide sequence ID" value="NZ_FOLW01000003.1"/>
</dbReference>
<gene>
    <name evidence="1" type="ORF">SAMN02745723_103357</name>
</gene>
<dbReference type="Gene3D" id="2.60.120.10">
    <property type="entry name" value="Jelly Rolls"/>
    <property type="match status" value="1"/>
</dbReference>
<dbReference type="CDD" id="cd20293">
    <property type="entry name" value="cupin_HutD_N"/>
    <property type="match status" value="1"/>
</dbReference>
<dbReference type="PANTHER" id="PTHR37943:SF1">
    <property type="entry name" value="PROTEIN VES"/>
    <property type="match status" value="1"/>
</dbReference>
<dbReference type="PANTHER" id="PTHR37943">
    <property type="entry name" value="PROTEIN VES"/>
    <property type="match status" value="1"/>
</dbReference>
<evidence type="ECO:0000313" key="2">
    <source>
        <dbReference type="Proteomes" id="UP000226420"/>
    </source>
</evidence>
<comment type="caution">
    <text evidence="1">The sequence shown here is derived from an EMBL/GenBank/DDBJ whole genome shotgun (WGS) entry which is preliminary data.</text>
</comment>
<dbReference type="InterPro" id="IPR010282">
    <property type="entry name" value="Uncharacterised_HutD/Ves"/>
</dbReference>
<evidence type="ECO:0000313" key="1">
    <source>
        <dbReference type="EMBL" id="SFC69982.1"/>
    </source>
</evidence>
<dbReference type="EMBL" id="FOLW01000003">
    <property type="protein sequence ID" value="SFC69982.1"/>
    <property type="molecule type" value="Genomic_DNA"/>
</dbReference>
<reference evidence="1 2" key="1">
    <citation type="submission" date="2016-10" db="EMBL/GenBank/DDBJ databases">
        <authorList>
            <person name="Varghese N."/>
            <person name="Submissions S."/>
        </authorList>
    </citation>
    <scope>NUCLEOTIDE SEQUENCE [LARGE SCALE GENOMIC DNA]</scope>
    <source>
        <strain evidence="1 2">DSM 5563</strain>
    </source>
</reference>
<name>A0AAJ4WA87_9GAMM</name>
<organism evidence="1 2">
    <name type="scientific">Pragia fontium DSM 5563 = ATCC 49100</name>
    <dbReference type="NCBI Taxonomy" id="1122977"/>
    <lineage>
        <taxon>Bacteria</taxon>
        <taxon>Pseudomonadati</taxon>
        <taxon>Pseudomonadota</taxon>
        <taxon>Gammaproteobacteria</taxon>
        <taxon>Enterobacterales</taxon>
        <taxon>Budviciaceae</taxon>
        <taxon>Pragia</taxon>
    </lineage>
</organism>
<proteinExistence type="predicted"/>
<sequence length="198" mass="22253">MKQLSFLRATDYLSMPWRNGDGVTKEICRSIDPTGSDFTWRFSSAEVGKAGPFSSFTGYQRIISVLKGKGIQLHIPDQPSVSLRPLETFAFSGDLAVDCALLDGPVIDLNLIYRPDRYSAHFQWITEQAHKQSIFHSAPILLLFNAGNEIQIEMDGQLIEKLGYFDTLWLKNPQQELVELTLPHLACCAVVALWPKNP</sequence>
<dbReference type="Pfam" id="PF05962">
    <property type="entry name" value="HutD"/>
    <property type="match status" value="1"/>
</dbReference>